<evidence type="ECO:0000256" key="11">
    <source>
        <dbReference type="RuleBase" id="RU366059"/>
    </source>
</evidence>
<keyword evidence="9 11" id="KW-0456">Lyase</keyword>
<dbReference type="PANTHER" id="PTHR30182">
    <property type="entry name" value="L-SERINE DEHYDRATASE"/>
    <property type="match status" value="1"/>
</dbReference>
<dbReference type="InterPro" id="IPR005131">
    <property type="entry name" value="Ser_deHydtase_bsu"/>
</dbReference>
<dbReference type="GO" id="GO:0003941">
    <property type="term" value="F:L-serine ammonia-lyase activity"/>
    <property type="evidence" value="ECO:0007669"/>
    <property type="project" value="UniProtKB-UniRule"/>
</dbReference>
<keyword evidence="5 11" id="KW-0004">4Fe-4S</keyword>
<dbReference type="InterPro" id="IPR029009">
    <property type="entry name" value="ASB_dom_sf"/>
</dbReference>
<dbReference type="InterPro" id="IPR005130">
    <property type="entry name" value="Ser_deHydtase-like_asu"/>
</dbReference>
<name>A0AAN1LAX5_9RHOB</name>
<evidence type="ECO:0000259" key="12">
    <source>
        <dbReference type="Pfam" id="PF03313"/>
    </source>
</evidence>
<gene>
    <name evidence="14" type="primary">tdcG</name>
    <name evidence="14" type="ORF">PhaeoP13_02132</name>
</gene>
<feature type="domain" description="Serine dehydratase beta chain" evidence="13">
    <location>
        <begin position="4"/>
        <end position="156"/>
    </location>
</feature>
<dbReference type="InterPro" id="IPR004644">
    <property type="entry name" value="Fe-S_L-Ser_mono"/>
</dbReference>
<dbReference type="AlphaFoldDB" id="A0AAN1LAX5"/>
<dbReference type="Gene3D" id="3.30.1330.90">
    <property type="entry name" value="D-3-phosphoglycerate dehydrogenase, domain 3"/>
    <property type="match status" value="1"/>
</dbReference>
<dbReference type="EC" id="4.3.1.17" evidence="11"/>
<evidence type="ECO:0000256" key="10">
    <source>
        <dbReference type="ARBA" id="ARBA00049406"/>
    </source>
</evidence>
<dbReference type="PANTHER" id="PTHR30182:SF1">
    <property type="entry name" value="L-SERINE DEHYDRATASE 1"/>
    <property type="match status" value="1"/>
</dbReference>
<sequence>MFLSVFDMFKVGIGPSSSHTMGPMVAAAKFLDLMRASPFEFHGLRASLHGSLAFTGVGHATDRATILGLGGFVAHDYDDEKAVAFLAELDKTHTMHPEGLGALHFDPKADMIFDYDHTLPGHANGMILMATDAQGDVILRQVYYSIGGGFVLTEEELAAGKATDEGEPVPYPFKSAAEMLDMAKASGKSIANMKRANEIARGCEVSLAKGTARIWQVMNDCINRGLERDGILPGGLNVRRRAKGIHDALQAERGMNINAPHTINDWMSVYAMAVNEENAAGGQVVTAPTNGAAGTLPAVIRYYLDHVPGASESHVEDFLLTAAAIAGLVKYNASISGAEAGCQAEVGSAAAMSAAGLCAVMGGTPEQVENAAEIALEHHLGMTCDPVKGLVQVPCIERNGLAAIKAVSAASLALRGDGQHFVPLDACIETMRQTGEDMHDKYKETSLGGLAVNVPNC</sequence>
<comment type="pathway">
    <text evidence="2">Carbohydrate biosynthesis; gluconeogenesis.</text>
</comment>
<keyword evidence="4 11" id="KW-0312">Gluconeogenesis</keyword>
<protein>
    <recommendedName>
        <fullName evidence="11">L-serine dehydratase</fullName>
        <ecNumber evidence="11">4.3.1.17</ecNumber>
    </recommendedName>
</protein>
<evidence type="ECO:0000313" key="14">
    <source>
        <dbReference type="EMBL" id="ATG44057.1"/>
    </source>
</evidence>
<evidence type="ECO:0000256" key="4">
    <source>
        <dbReference type="ARBA" id="ARBA00022432"/>
    </source>
</evidence>
<comment type="cofactor">
    <cofactor evidence="1 11">
        <name>[4Fe-4S] cluster</name>
        <dbReference type="ChEBI" id="CHEBI:49883"/>
    </cofactor>
</comment>
<keyword evidence="6 11" id="KW-0479">Metal-binding</keyword>
<organism evidence="14 15">
    <name type="scientific">Phaeobacter piscinae</name>
    <dbReference type="NCBI Taxonomy" id="1580596"/>
    <lineage>
        <taxon>Bacteria</taxon>
        <taxon>Pseudomonadati</taxon>
        <taxon>Pseudomonadota</taxon>
        <taxon>Alphaproteobacteria</taxon>
        <taxon>Rhodobacterales</taxon>
        <taxon>Roseobacteraceae</taxon>
        <taxon>Phaeobacter</taxon>
    </lineage>
</organism>
<dbReference type="Pfam" id="PF03315">
    <property type="entry name" value="SDH_beta"/>
    <property type="match status" value="1"/>
</dbReference>
<evidence type="ECO:0000256" key="6">
    <source>
        <dbReference type="ARBA" id="ARBA00022723"/>
    </source>
</evidence>
<dbReference type="Pfam" id="PF03313">
    <property type="entry name" value="SDH_alpha"/>
    <property type="match status" value="1"/>
</dbReference>
<dbReference type="NCBIfam" id="TIGR00720">
    <property type="entry name" value="sda_mono"/>
    <property type="match status" value="1"/>
</dbReference>
<feature type="domain" description="Serine dehydratase-like alpha subunit" evidence="12">
    <location>
        <begin position="188"/>
        <end position="451"/>
    </location>
</feature>
<dbReference type="GO" id="GO:0006094">
    <property type="term" value="P:gluconeogenesis"/>
    <property type="evidence" value="ECO:0007669"/>
    <property type="project" value="UniProtKB-KW"/>
</dbReference>
<dbReference type="GO" id="GO:0051539">
    <property type="term" value="F:4 iron, 4 sulfur cluster binding"/>
    <property type="evidence" value="ECO:0007669"/>
    <property type="project" value="UniProtKB-UniRule"/>
</dbReference>
<proteinExistence type="inferred from homology"/>
<comment type="catalytic activity">
    <reaction evidence="10 11">
        <text>L-serine = pyruvate + NH4(+)</text>
        <dbReference type="Rhea" id="RHEA:19169"/>
        <dbReference type="ChEBI" id="CHEBI:15361"/>
        <dbReference type="ChEBI" id="CHEBI:28938"/>
        <dbReference type="ChEBI" id="CHEBI:33384"/>
        <dbReference type="EC" id="4.3.1.17"/>
    </reaction>
</comment>
<dbReference type="GO" id="GO:0046872">
    <property type="term" value="F:metal ion binding"/>
    <property type="evidence" value="ECO:0007669"/>
    <property type="project" value="UniProtKB-KW"/>
</dbReference>
<dbReference type="EMBL" id="CP010767">
    <property type="protein sequence ID" value="ATG44057.1"/>
    <property type="molecule type" value="Genomic_DNA"/>
</dbReference>
<keyword evidence="7 11" id="KW-0408">Iron</keyword>
<evidence type="ECO:0000259" key="13">
    <source>
        <dbReference type="Pfam" id="PF03315"/>
    </source>
</evidence>
<evidence type="ECO:0000256" key="8">
    <source>
        <dbReference type="ARBA" id="ARBA00023014"/>
    </source>
</evidence>
<dbReference type="SUPFAM" id="SSF143548">
    <property type="entry name" value="Serine metabolism enzymes domain"/>
    <property type="match status" value="1"/>
</dbReference>
<dbReference type="InterPro" id="IPR051318">
    <property type="entry name" value="Fe-S_L-Ser"/>
</dbReference>
<evidence type="ECO:0000256" key="1">
    <source>
        <dbReference type="ARBA" id="ARBA00001966"/>
    </source>
</evidence>
<dbReference type="RefSeq" id="WP_096871799.1">
    <property type="nucleotide sequence ID" value="NZ_CP010715.1"/>
</dbReference>
<evidence type="ECO:0000256" key="5">
    <source>
        <dbReference type="ARBA" id="ARBA00022485"/>
    </source>
</evidence>
<evidence type="ECO:0000313" key="15">
    <source>
        <dbReference type="Proteomes" id="UP000218606"/>
    </source>
</evidence>
<accession>A0AAN1LAX5</accession>
<evidence type="ECO:0000256" key="2">
    <source>
        <dbReference type="ARBA" id="ARBA00004742"/>
    </source>
</evidence>
<evidence type="ECO:0000256" key="9">
    <source>
        <dbReference type="ARBA" id="ARBA00023239"/>
    </source>
</evidence>
<evidence type="ECO:0000256" key="3">
    <source>
        <dbReference type="ARBA" id="ARBA00008636"/>
    </source>
</evidence>
<evidence type="ECO:0000256" key="7">
    <source>
        <dbReference type="ARBA" id="ARBA00023004"/>
    </source>
</evidence>
<comment type="similarity">
    <text evidence="3 11">Belongs to the iron-sulfur dependent L-serine dehydratase family.</text>
</comment>
<keyword evidence="8 11" id="KW-0411">Iron-sulfur</keyword>
<dbReference type="Proteomes" id="UP000218606">
    <property type="component" value="Chromosome"/>
</dbReference>
<reference evidence="14 15" key="1">
    <citation type="journal article" date="2017" name="Front. Microbiol.">
        <title>Phaeobacter piscinae sp. nov., a species of the Roseobacter group and potential aquaculture probiont.</title>
        <authorList>
            <person name="Sonnenschein E.C."/>
            <person name="Phippen C.B.W."/>
            <person name="Nielsen K.F."/>
            <person name="Mateiu R.V."/>
            <person name="Melchiorsen J."/>
            <person name="Gram L."/>
            <person name="Overmann J."/>
            <person name="Freese H.M."/>
        </authorList>
    </citation>
    <scope>NUCLEOTIDE SEQUENCE [LARGE SCALE GENOMIC DNA]</scope>
    <source>
        <strain evidence="14 15">P13</strain>
    </source>
</reference>